<dbReference type="EMBL" id="CP020931">
    <property type="protein sequence ID" value="ARM85031.1"/>
    <property type="molecule type" value="Genomic_DNA"/>
</dbReference>
<name>A0A1W6KCA4_9GAMM</name>
<feature type="transmembrane region" description="Helical" evidence="7">
    <location>
        <begin position="89"/>
        <end position="111"/>
    </location>
</feature>
<dbReference type="GO" id="GO:0015416">
    <property type="term" value="F:ABC-type phosphonate transporter activity"/>
    <property type="evidence" value="ECO:0007669"/>
    <property type="project" value="InterPro"/>
</dbReference>
<feature type="transmembrane region" description="Helical" evidence="7">
    <location>
        <begin position="218"/>
        <end position="238"/>
    </location>
</feature>
<dbReference type="SUPFAM" id="SSF161098">
    <property type="entry name" value="MetI-like"/>
    <property type="match status" value="1"/>
</dbReference>
<comment type="subcellular location">
    <subcellularLocation>
        <location evidence="1 7">Cell membrane</location>
        <topology evidence="1 7">Multi-pass membrane protein</topology>
    </subcellularLocation>
</comment>
<dbReference type="InterPro" id="IPR035906">
    <property type="entry name" value="MetI-like_sf"/>
</dbReference>
<dbReference type="RefSeq" id="WP_085681394.1">
    <property type="nucleotide sequence ID" value="NZ_CP020931.1"/>
</dbReference>
<feature type="transmembrane region" description="Helical" evidence="7">
    <location>
        <begin position="250"/>
        <end position="271"/>
    </location>
</feature>
<evidence type="ECO:0000256" key="6">
    <source>
        <dbReference type="ARBA" id="ARBA00023136"/>
    </source>
</evidence>
<dbReference type="Gene3D" id="1.10.3720.10">
    <property type="entry name" value="MetI-like"/>
    <property type="match status" value="1"/>
</dbReference>
<dbReference type="PANTHER" id="PTHR30043:SF1">
    <property type="entry name" value="ABC TRANSPORT SYSTEM PERMEASE PROTEIN P69"/>
    <property type="match status" value="1"/>
</dbReference>
<reference evidence="9 10" key="1">
    <citation type="submission" date="2017-04" db="EMBL/GenBank/DDBJ databases">
        <title>Genome Sequence of Marinobacter salarius strain SMR5 Isolated from a culture of the Diatom Skeletonema marinoi.</title>
        <authorList>
            <person name="Topel M."/>
            <person name="Pinder M.I.M."/>
            <person name="Johansson O.N."/>
            <person name="Kourtchenko O."/>
            <person name="Godhe A."/>
            <person name="Clarke A.K."/>
        </authorList>
    </citation>
    <scope>NUCLEOTIDE SEQUENCE [LARGE SCALE GENOMIC DNA]</scope>
    <source>
        <strain evidence="9 10">SMR5</strain>
    </source>
</reference>
<evidence type="ECO:0000256" key="1">
    <source>
        <dbReference type="ARBA" id="ARBA00004651"/>
    </source>
</evidence>
<evidence type="ECO:0000256" key="3">
    <source>
        <dbReference type="ARBA" id="ARBA00022475"/>
    </source>
</evidence>
<sequence>MTHTTTEPAALSPAPSASVLDEHARGWRSKLWQAGLVLAVVFFASWYVDLLDFSTLANGVPAIATLLRESLPPDFTNVMDWMSPLLDTLAMSIAGTAIAVSASVPLAFLAARNTTPHPAVFHLTRTLLNGLRSVPELIMGIIFVAAVGFGALPGVLALGLHSIGMVGKFFAEAIEHVDEAPVEAADASGATRLQVLWHAVLPQVLPQFADVSIYRWEYNFRASTVMGMVGAGGIGFELMGSLRIMQYQEVSAILIVILLMVTMVDSLSGHLRKTFK</sequence>
<dbReference type="Pfam" id="PF00528">
    <property type="entry name" value="BPD_transp_1"/>
    <property type="match status" value="1"/>
</dbReference>
<keyword evidence="2 7" id="KW-0813">Transport</keyword>
<evidence type="ECO:0000256" key="4">
    <source>
        <dbReference type="ARBA" id="ARBA00022692"/>
    </source>
</evidence>
<dbReference type="AlphaFoldDB" id="A0A1W6KCA4"/>
<dbReference type="GeneID" id="77256913"/>
<keyword evidence="6 7" id="KW-0472">Membrane</keyword>
<feature type="transmembrane region" description="Helical" evidence="7">
    <location>
        <begin position="137"/>
        <end position="160"/>
    </location>
</feature>
<evidence type="ECO:0000259" key="8">
    <source>
        <dbReference type="PROSITE" id="PS50928"/>
    </source>
</evidence>
<protein>
    <submittedName>
        <fullName evidence="9">Phosphate-import permease protein PhnE</fullName>
    </submittedName>
</protein>
<feature type="transmembrane region" description="Helical" evidence="7">
    <location>
        <begin position="31"/>
        <end position="48"/>
    </location>
</feature>
<comment type="similarity">
    <text evidence="7">Belongs to the binding-protein-dependent transport system permease family.</text>
</comment>
<organism evidence="9 10">
    <name type="scientific">Marinobacter salarius</name>
    <dbReference type="NCBI Taxonomy" id="1420917"/>
    <lineage>
        <taxon>Bacteria</taxon>
        <taxon>Pseudomonadati</taxon>
        <taxon>Pseudomonadota</taxon>
        <taxon>Gammaproteobacteria</taxon>
        <taxon>Pseudomonadales</taxon>
        <taxon>Marinobacteraceae</taxon>
        <taxon>Marinobacter</taxon>
    </lineage>
</organism>
<dbReference type="PANTHER" id="PTHR30043">
    <property type="entry name" value="PHOSPHONATES TRANSPORT SYSTEM PERMEASE PROTEIN"/>
    <property type="match status" value="1"/>
</dbReference>
<dbReference type="PROSITE" id="PS50928">
    <property type="entry name" value="ABC_TM1"/>
    <property type="match status" value="1"/>
</dbReference>
<proteinExistence type="inferred from homology"/>
<dbReference type="CDD" id="cd06261">
    <property type="entry name" value="TM_PBP2"/>
    <property type="match status" value="1"/>
</dbReference>
<evidence type="ECO:0000256" key="7">
    <source>
        <dbReference type="RuleBase" id="RU363032"/>
    </source>
</evidence>
<dbReference type="Proteomes" id="UP000193100">
    <property type="component" value="Chromosome"/>
</dbReference>
<keyword evidence="4 7" id="KW-0812">Transmembrane</keyword>
<gene>
    <name evidence="9" type="primary">phnE</name>
    <name evidence="9" type="ORF">MARSALSMR5_02986</name>
</gene>
<dbReference type="InterPro" id="IPR005769">
    <property type="entry name" value="PhnE/PtxC"/>
</dbReference>
<keyword evidence="3" id="KW-1003">Cell membrane</keyword>
<dbReference type="NCBIfam" id="TIGR01097">
    <property type="entry name" value="PhnE"/>
    <property type="match status" value="1"/>
</dbReference>
<dbReference type="STRING" id="1420917.AU15_17795"/>
<evidence type="ECO:0000256" key="5">
    <source>
        <dbReference type="ARBA" id="ARBA00022989"/>
    </source>
</evidence>
<keyword evidence="5 7" id="KW-1133">Transmembrane helix</keyword>
<feature type="domain" description="ABC transmembrane type-1" evidence="8">
    <location>
        <begin position="85"/>
        <end position="268"/>
    </location>
</feature>
<evidence type="ECO:0000256" key="2">
    <source>
        <dbReference type="ARBA" id="ARBA00022448"/>
    </source>
</evidence>
<accession>A0A1W6KCA4</accession>
<dbReference type="InterPro" id="IPR000515">
    <property type="entry name" value="MetI-like"/>
</dbReference>
<evidence type="ECO:0000313" key="9">
    <source>
        <dbReference type="EMBL" id="ARM85031.1"/>
    </source>
</evidence>
<dbReference type="GO" id="GO:0005886">
    <property type="term" value="C:plasma membrane"/>
    <property type="evidence" value="ECO:0007669"/>
    <property type="project" value="UniProtKB-SubCell"/>
</dbReference>
<evidence type="ECO:0000313" key="10">
    <source>
        <dbReference type="Proteomes" id="UP000193100"/>
    </source>
</evidence>